<evidence type="ECO:0000256" key="10">
    <source>
        <dbReference type="SAM" id="MobiDB-lite"/>
    </source>
</evidence>
<keyword evidence="14" id="KW-1185">Reference proteome</keyword>
<name>A0A1I3X8X4_9HYPH</name>
<evidence type="ECO:0000256" key="7">
    <source>
        <dbReference type="ARBA" id="ARBA00022927"/>
    </source>
</evidence>
<dbReference type="GO" id="GO:0015031">
    <property type="term" value="P:protein transport"/>
    <property type="evidence" value="ECO:0007669"/>
    <property type="project" value="UniProtKB-KW"/>
</dbReference>
<dbReference type="InterPro" id="IPR051045">
    <property type="entry name" value="TonB-dependent_transducer"/>
</dbReference>
<evidence type="ECO:0000256" key="9">
    <source>
        <dbReference type="ARBA" id="ARBA00023136"/>
    </source>
</evidence>
<feature type="compositionally biased region" description="Acidic residues" evidence="10">
    <location>
        <begin position="123"/>
        <end position="136"/>
    </location>
</feature>
<keyword evidence="8 11" id="KW-1133">Transmembrane helix</keyword>
<evidence type="ECO:0000313" key="13">
    <source>
        <dbReference type="EMBL" id="SFK16142.1"/>
    </source>
</evidence>
<keyword evidence="4" id="KW-1003">Cell membrane</keyword>
<feature type="region of interest" description="Disordered" evidence="10">
    <location>
        <begin position="71"/>
        <end position="222"/>
    </location>
</feature>
<protein>
    <submittedName>
        <fullName evidence="13">Protein TonB</fullName>
    </submittedName>
</protein>
<evidence type="ECO:0000256" key="5">
    <source>
        <dbReference type="ARBA" id="ARBA00022519"/>
    </source>
</evidence>
<feature type="domain" description="TonB C-terminal" evidence="12">
    <location>
        <begin position="222"/>
        <end position="310"/>
    </location>
</feature>
<keyword evidence="5" id="KW-0997">Cell inner membrane</keyword>
<evidence type="ECO:0000256" key="11">
    <source>
        <dbReference type="SAM" id="Phobius"/>
    </source>
</evidence>
<evidence type="ECO:0000256" key="4">
    <source>
        <dbReference type="ARBA" id="ARBA00022475"/>
    </source>
</evidence>
<dbReference type="OrthoDB" id="7876885at2"/>
<evidence type="ECO:0000256" key="8">
    <source>
        <dbReference type="ARBA" id="ARBA00022989"/>
    </source>
</evidence>
<reference evidence="13 14" key="1">
    <citation type="submission" date="2016-10" db="EMBL/GenBank/DDBJ databases">
        <authorList>
            <person name="Varghese N."/>
            <person name="Submissions S."/>
        </authorList>
    </citation>
    <scope>NUCLEOTIDE SEQUENCE [LARGE SCALE GENOMIC DNA]</scope>
    <source>
        <strain evidence="13 14">DSM 21822</strain>
    </source>
</reference>
<accession>A0A1I3X8X4</accession>
<dbReference type="NCBIfam" id="TIGR01352">
    <property type="entry name" value="tonB_Cterm"/>
    <property type="match status" value="1"/>
</dbReference>
<comment type="subcellular location">
    <subcellularLocation>
        <location evidence="1">Cell inner membrane</location>
        <topology evidence="1">Single-pass membrane protein</topology>
        <orientation evidence="1">Periplasmic side</orientation>
    </subcellularLocation>
</comment>
<sequence length="310" mass="33184">MTACAETGTGLFALPPLREVGLWTAAAAFVLFAHVAIAYTLQALRPLDPPVEANEPALMIDLAPISFSTPEAVEAEPVSEEVPQETAEPVDDVQDTVEEQVETAELEKPVEPETAEPLQAEPETAEPEVVEPEVAEPELTAPEVTEVMPEVVAALPEPRPVIEKPEKKQPVRKAEPRKQVEKPAPKKEVAKAEPKAEPKAKPAARASAASKAARAPSISPARWQSRLSAWLNRHKRYPRGAKSRGEEGVVSVSFAINEAGVVLSARVSRSSGNSELDQAALDMLHRASPVPPPPPGVSGKIAVPVQFNLR</sequence>
<evidence type="ECO:0000256" key="6">
    <source>
        <dbReference type="ARBA" id="ARBA00022692"/>
    </source>
</evidence>
<dbReference type="SUPFAM" id="SSF74653">
    <property type="entry name" value="TolA/TonB C-terminal domain"/>
    <property type="match status" value="1"/>
</dbReference>
<gene>
    <name evidence="13" type="ORF">SAMN04488498_10369</name>
</gene>
<dbReference type="RefSeq" id="WP_149759377.1">
    <property type="nucleotide sequence ID" value="NZ_BSPE01000008.1"/>
</dbReference>
<keyword evidence="6 11" id="KW-0812">Transmembrane</keyword>
<feature type="compositionally biased region" description="Acidic residues" evidence="10">
    <location>
        <begin position="73"/>
        <end position="104"/>
    </location>
</feature>
<evidence type="ECO:0000313" key="14">
    <source>
        <dbReference type="Proteomes" id="UP000323300"/>
    </source>
</evidence>
<dbReference type="InterPro" id="IPR037682">
    <property type="entry name" value="TonB_C"/>
</dbReference>
<dbReference type="GO" id="GO:0055085">
    <property type="term" value="P:transmembrane transport"/>
    <property type="evidence" value="ECO:0007669"/>
    <property type="project" value="InterPro"/>
</dbReference>
<keyword evidence="3" id="KW-0813">Transport</keyword>
<dbReference type="InterPro" id="IPR006260">
    <property type="entry name" value="TonB/TolA_C"/>
</dbReference>
<feature type="compositionally biased region" description="Low complexity" evidence="10">
    <location>
        <begin position="201"/>
        <end position="222"/>
    </location>
</feature>
<dbReference type="AlphaFoldDB" id="A0A1I3X8X4"/>
<dbReference type="GO" id="GO:0031992">
    <property type="term" value="F:energy transducer activity"/>
    <property type="evidence" value="ECO:0007669"/>
    <property type="project" value="TreeGrafter"/>
</dbReference>
<dbReference type="Proteomes" id="UP000323300">
    <property type="component" value="Unassembled WGS sequence"/>
</dbReference>
<proteinExistence type="inferred from homology"/>
<evidence type="ECO:0000259" key="12">
    <source>
        <dbReference type="PROSITE" id="PS52015"/>
    </source>
</evidence>
<keyword evidence="7" id="KW-0653">Protein transport</keyword>
<keyword evidence="9 11" id="KW-0472">Membrane</keyword>
<feature type="compositionally biased region" description="Basic and acidic residues" evidence="10">
    <location>
        <begin position="160"/>
        <end position="200"/>
    </location>
</feature>
<dbReference type="GO" id="GO:0098797">
    <property type="term" value="C:plasma membrane protein complex"/>
    <property type="evidence" value="ECO:0007669"/>
    <property type="project" value="TreeGrafter"/>
</dbReference>
<evidence type="ECO:0000256" key="2">
    <source>
        <dbReference type="ARBA" id="ARBA00006555"/>
    </source>
</evidence>
<evidence type="ECO:0000256" key="1">
    <source>
        <dbReference type="ARBA" id="ARBA00004383"/>
    </source>
</evidence>
<dbReference type="Pfam" id="PF03544">
    <property type="entry name" value="TonB_C"/>
    <property type="match status" value="1"/>
</dbReference>
<dbReference type="PROSITE" id="PS52015">
    <property type="entry name" value="TONB_CTD"/>
    <property type="match status" value="1"/>
</dbReference>
<evidence type="ECO:0000256" key="3">
    <source>
        <dbReference type="ARBA" id="ARBA00022448"/>
    </source>
</evidence>
<comment type="similarity">
    <text evidence="2">Belongs to the TonB family.</text>
</comment>
<dbReference type="PANTHER" id="PTHR33446:SF2">
    <property type="entry name" value="PROTEIN TONB"/>
    <property type="match status" value="1"/>
</dbReference>
<dbReference type="Gene3D" id="3.30.1150.10">
    <property type="match status" value="1"/>
</dbReference>
<organism evidence="13 14">
    <name type="scientific">Neomesorhizobium albiziae</name>
    <dbReference type="NCBI Taxonomy" id="335020"/>
    <lineage>
        <taxon>Bacteria</taxon>
        <taxon>Pseudomonadati</taxon>
        <taxon>Pseudomonadota</taxon>
        <taxon>Alphaproteobacteria</taxon>
        <taxon>Hyphomicrobiales</taxon>
        <taxon>Phyllobacteriaceae</taxon>
        <taxon>Neomesorhizobium</taxon>
    </lineage>
</organism>
<dbReference type="PANTHER" id="PTHR33446">
    <property type="entry name" value="PROTEIN TONB-RELATED"/>
    <property type="match status" value="1"/>
</dbReference>
<feature type="transmembrane region" description="Helical" evidence="11">
    <location>
        <begin position="20"/>
        <end position="41"/>
    </location>
</feature>
<dbReference type="EMBL" id="FOSL01000003">
    <property type="protein sequence ID" value="SFK16142.1"/>
    <property type="molecule type" value="Genomic_DNA"/>
</dbReference>